<keyword evidence="3" id="KW-1185">Reference proteome</keyword>
<reference evidence="2" key="1">
    <citation type="submission" date="2022-08" db="EMBL/GenBank/DDBJ databases">
        <title>Microvirga terrae sp. nov., isolated from soil.</title>
        <authorList>
            <person name="Kim K.H."/>
            <person name="Seo Y.L."/>
            <person name="Kim J.M."/>
            <person name="Lee J.K."/>
            <person name="Han D.M."/>
            <person name="Jeon C.O."/>
        </authorList>
    </citation>
    <scope>NUCLEOTIDE SEQUENCE</scope>
    <source>
        <strain evidence="2">R24</strain>
    </source>
</reference>
<keyword evidence="1" id="KW-0812">Transmembrane</keyword>
<dbReference type="RefSeq" id="WP_173948208.1">
    <property type="nucleotide sequence ID" value="NZ_CP102845.1"/>
</dbReference>
<proteinExistence type="predicted"/>
<protein>
    <submittedName>
        <fullName evidence="2">Uncharacterized protein</fullName>
    </submittedName>
</protein>
<keyword evidence="1" id="KW-0472">Membrane</keyword>
<accession>A0ABY5RKY9</accession>
<gene>
    <name evidence="2" type="ORF">HPT29_015275</name>
</gene>
<evidence type="ECO:0000256" key="1">
    <source>
        <dbReference type="SAM" id="Phobius"/>
    </source>
</evidence>
<dbReference type="EMBL" id="CP102845">
    <property type="protein sequence ID" value="UVF17881.1"/>
    <property type="molecule type" value="Genomic_DNA"/>
</dbReference>
<feature type="transmembrane region" description="Helical" evidence="1">
    <location>
        <begin position="12"/>
        <end position="33"/>
    </location>
</feature>
<dbReference type="Proteomes" id="UP001017257">
    <property type="component" value="Chromosome"/>
</dbReference>
<organism evidence="2 3">
    <name type="scientific">Microvirga terrae</name>
    <dbReference type="NCBI Taxonomy" id="2740529"/>
    <lineage>
        <taxon>Bacteria</taxon>
        <taxon>Pseudomonadati</taxon>
        <taxon>Pseudomonadota</taxon>
        <taxon>Alphaproteobacteria</taxon>
        <taxon>Hyphomicrobiales</taxon>
        <taxon>Methylobacteriaceae</taxon>
        <taxon>Microvirga</taxon>
    </lineage>
</organism>
<keyword evidence="1" id="KW-1133">Transmembrane helix</keyword>
<evidence type="ECO:0000313" key="2">
    <source>
        <dbReference type="EMBL" id="UVF17881.1"/>
    </source>
</evidence>
<evidence type="ECO:0000313" key="3">
    <source>
        <dbReference type="Proteomes" id="UP001017257"/>
    </source>
</evidence>
<sequence length="47" mass="5224">MKRSLEDFVEYFFRFVLLASGVLTAILLLAAVARLVDTDAVSLSHQP</sequence>
<name>A0ABY5RKY9_9HYPH</name>